<dbReference type="Proteomes" id="UP000594262">
    <property type="component" value="Unplaced"/>
</dbReference>
<protein>
    <recommendedName>
        <fullName evidence="6">EF-hand domain-containing protein</fullName>
    </recommendedName>
</protein>
<dbReference type="InterPro" id="IPR002048">
    <property type="entry name" value="EF_hand_dom"/>
</dbReference>
<dbReference type="AlphaFoldDB" id="A0A7M5WX42"/>
<dbReference type="GO" id="GO:0008218">
    <property type="term" value="P:bioluminescence"/>
    <property type="evidence" value="ECO:0007669"/>
    <property type="project" value="UniProtKB-KW"/>
</dbReference>
<name>A0A7M5WX42_9CNID</name>
<evidence type="ECO:0000256" key="2">
    <source>
        <dbReference type="ARBA" id="ARBA00022837"/>
    </source>
</evidence>
<keyword evidence="8" id="KW-1185">Reference proteome</keyword>
<evidence type="ECO:0000259" key="6">
    <source>
        <dbReference type="PROSITE" id="PS50222"/>
    </source>
</evidence>
<dbReference type="InterPro" id="IPR011992">
    <property type="entry name" value="EF-hand-dom_pair"/>
</dbReference>
<dbReference type="Pfam" id="PF13499">
    <property type="entry name" value="EF-hand_7"/>
    <property type="match status" value="1"/>
</dbReference>
<dbReference type="InterPro" id="IPR018247">
    <property type="entry name" value="EF_Hand_1_Ca_BS"/>
</dbReference>
<dbReference type="PROSITE" id="PS50222">
    <property type="entry name" value="EF_HAND_2"/>
    <property type="match status" value="1"/>
</dbReference>
<dbReference type="Gene3D" id="1.10.238.10">
    <property type="entry name" value="EF-hand"/>
    <property type="match status" value="1"/>
</dbReference>
<dbReference type="SMART" id="SM00054">
    <property type="entry name" value="EFh"/>
    <property type="match status" value="2"/>
</dbReference>
<proteinExistence type="inferred from homology"/>
<evidence type="ECO:0000256" key="5">
    <source>
        <dbReference type="SAM" id="MobiDB-lite"/>
    </source>
</evidence>
<keyword evidence="3" id="KW-0455">Luminescence</keyword>
<keyword evidence="2" id="KW-0106">Calcium</keyword>
<dbReference type="EnsemblMetazoa" id="CLYHEMT014470.1">
    <property type="protein sequence ID" value="CLYHEMP014470.1"/>
    <property type="gene ID" value="CLYHEMG014470"/>
</dbReference>
<evidence type="ECO:0000256" key="3">
    <source>
        <dbReference type="ARBA" id="ARBA00023223"/>
    </source>
</evidence>
<dbReference type="CDD" id="cd00051">
    <property type="entry name" value="EFh"/>
    <property type="match status" value="1"/>
</dbReference>
<keyword evidence="4" id="KW-0599">Photoprotein</keyword>
<dbReference type="OrthoDB" id="418595at2759"/>
<evidence type="ECO:0000256" key="4">
    <source>
        <dbReference type="ARBA" id="ARBA00023262"/>
    </source>
</evidence>
<evidence type="ECO:0000256" key="1">
    <source>
        <dbReference type="ARBA" id="ARBA00007828"/>
    </source>
</evidence>
<accession>A0A7M5WX42</accession>
<sequence>MAPKKKVRKGKSSKKKGKKSEKDVVEKQADLFIQSENLHRMFIDRIGTWLLSNFGRVVDIFRKFDRNGDGVLTYEEFFAGMKDLEAPCNQIELFVLAKTVDKNLDGNIEYNEFSQGIRYRRPVKVEQDDGLPVLKISREKFDKCPDCCIKKWNFRAKKSLFYSLDLLLHSMKGITNFTGHLRSLLVESNLTIQGLINKVQEQYDQAFKDIIIFSLNGDCKEIYEIGQTIDDSIGFEGGSEEDPTSITLFYELGIKDLIECPILQSDHYFDRK</sequence>
<reference evidence="7" key="1">
    <citation type="submission" date="2021-01" db="UniProtKB">
        <authorList>
            <consortium name="EnsemblMetazoa"/>
        </authorList>
    </citation>
    <scope>IDENTIFICATION</scope>
</reference>
<feature type="region of interest" description="Disordered" evidence="5">
    <location>
        <begin position="1"/>
        <end position="22"/>
    </location>
</feature>
<feature type="domain" description="EF-hand" evidence="6">
    <location>
        <begin position="52"/>
        <end position="87"/>
    </location>
</feature>
<feature type="compositionally biased region" description="Basic residues" evidence="5">
    <location>
        <begin position="1"/>
        <end position="19"/>
    </location>
</feature>
<dbReference type="SUPFAM" id="SSF47473">
    <property type="entry name" value="EF-hand"/>
    <property type="match status" value="1"/>
</dbReference>
<organism evidence="7 8">
    <name type="scientific">Clytia hemisphaerica</name>
    <dbReference type="NCBI Taxonomy" id="252671"/>
    <lineage>
        <taxon>Eukaryota</taxon>
        <taxon>Metazoa</taxon>
        <taxon>Cnidaria</taxon>
        <taxon>Hydrozoa</taxon>
        <taxon>Hydroidolina</taxon>
        <taxon>Leptothecata</taxon>
        <taxon>Obeliida</taxon>
        <taxon>Clytiidae</taxon>
        <taxon>Clytia</taxon>
    </lineage>
</organism>
<evidence type="ECO:0000313" key="7">
    <source>
        <dbReference type="EnsemblMetazoa" id="CLYHEMP014470.1"/>
    </source>
</evidence>
<dbReference type="PROSITE" id="PS00018">
    <property type="entry name" value="EF_HAND_1"/>
    <property type="match status" value="1"/>
</dbReference>
<dbReference type="GO" id="GO:0005509">
    <property type="term" value="F:calcium ion binding"/>
    <property type="evidence" value="ECO:0007669"/>
    <property type="project" value="InterPro"/>
</dbReference>
<comment type="similarity">
    <text evidence="1">Belongs to the aequorin family.</text>
</comment>
<evidence type="ECO:0000313" key="8">
    <source>
        <dbReference type="Proteomes" id="UP000594262"/>
    </source>
</evidence>